<evidence type="ECO:0000256" key="2">
    <source>
        <dbReference type="RuleBase" id="RU362080"/>
    </source>
</evidence>
<name>A0ABV4HZ35_9ACTN</name>
<sequence>MTQTVNVHEAKTHLSRLLEAVERGEDVVIARSGKPVARLVPARSHGTRRPGAWKGRVDIADDFDDPSGELVAAFGDGAVEPHL</sequence>
<evidence type="ECO:0000256" key="1">
    <source>
        <dbReference type="ARBA" id="ARBA00009981"/>
    </source>
</evidence>
<dbReference type="Proteomes" id="UP001566476">
    <property type="component" value="Unassembled WGS sequence"/>
</dbReference>
<dbReference type="RefSeq" id="WP_370717707.1">
    <property type="nucleotide sequence ID" value="NZ_JBGGTQ010000002.1"/>
</dbReference>
<accession>A0ABV4HZ35</accession>
<gene>
    <name evidence="3" type="ORF">AB2L28_05445</name>
</gene>
<dbReference type="EMBL" id="JBGGTQ010000002">
    <property type="protein sequence ID" value="MEZ0491677.1"/>
    <property type="molecule type" value="Genomic_DNA"/>
</dbReference>
<dbReference type="Gene3D" id="3.40.1620.10">
    <property type="entry name" value="YefM-like domain"/>
    <property type="match status" value="1"/>
</dbReference>
<dbReference type="NCBIfam" id="TIGR01552">
    <property type="entry name" value="phd_fam"/>
    <property type="match status" value="1"/>
</dbReference>
<dbReference type="Pfam" id="PF02604">
    <property type="entry name" value="PhdYeFM_antitox"/>
    <property type="match status" value="1"/>
</dbReference>
<dbReference type="InterPro" id="IPR006442">
    <property type="entry name" value="Antitoxin_Phd/YefM"/>
</dbReference>
<dbReference type="PANTHER" id="PTHR35377">
    <property type="entry name" value="ANTITOXIN VAPB49-RELATED-RELATED"/>
    <property type="match status" value="1"/>
</dbReference>
<keyword evidence="4" id="KW-1185">Reference proteome</keyword>
<comment type="similarity">
    <text evidence="1 2">Belongs to the phD/YefM antitoxin family.</text>
</comment>
<dbReference type="SUPFAM" id="SSF143120">
    <property type="entry name" value="YefM-like"/>
    <property type="match status" value="1"/>
</dbReference>
<organism evidence="3 4">
    <name type="scientific">Kineococcus mangrovi</name>
    <dbReference type="NCBI Taxonomy" id="1660183"/>
    <lineage>
        <taxon>Bacteria</taxon>
        <taxon>Bacillati</taxon>
        <taxon>Actinomycetota</taxon>
        <taxon>Actinomycetes</taxon>
        <taxon>Kineosporiales</taxon>
        <taxon>Kineosporiaceae</taxon>
        <taxon>Kineococcus</taxon>
    </lineage>
</organism>
<proteinExistence type="inferred from homology"/>
<evidence type="ECO:0000313" key="4">
    <source>
        <dbReference type="Proteomes" id="UP001566476"/>
    </source>
</evidence>
<protein>
    <recommendedName>
        <fullName evidence="2">Antitoxin</fullName>
    </recommendedName>
</protein>
<evidence type="ECO:0000313" key="3">
    <source>
        <dbReference type="EMBL" id="MEZ0491677.1"/>
    </source>
</evidence>
<comment type="function">
    <text evidence="2">Antitoxin component of a type II toxin-antitoxin (TA) system.</text>
</comment>
<dbReference type="InterPro" id="IPR036165">
    <property type="entry name" value="YefM-like_sf"/>
</dbReference>
<comment type="caution">
    <text evidence="3">The sequence shown here is derived from an EMBL/GenBank/DDBJ whole genome shotgun (WGS) entry which is preliminary data.</text>
</comment>
<reference evidence="3 4" key="1">
    <citation type="submission" date="2024-07" db="EMBL/GenBank/DDBJ databases">
        <authorList>
            <person name="Thanompreechachai J."/>
            <person name="Duangmal K."/>
        </authorList>
    </citation>
    <scope>NUCLEOTIDE SEQUENCE [LARGE SCALE GENOMIC DNA]</scope>
    <source>
        <strain evidence="3 4">TBRC 1896</strain>
    </source>
</reference>
<dbReference type="InterPro" id="IPR051416">
    <property type="entry name" value="phD-YefM_TA_antitoxins"/>
</dbReference>